<sequence length="60" mass="7102">MVIEWNQRAVEARRSSYITNSSAATHEDCRWRCQQSCCNFLLACFVIAFTLPWFFRLNLP</sequence>
<dbReference type="EnsemblPlants" id="PGSC0003DMT400052596">
    <property type="protein sequence ID" value="PGSC0003DMT400052596"/>
    <property type="gene ID" value="PGSC0003DMG402020415"/>
</dbReference>
<dbReference type="PaxDb" id="4113-PGSC0003DMT400052596"/>
<keyword evidence="1" id="KW-0812">Transmembrane</keyword>
<keyword evidence="3" id="KW-1185">Reference proteome</keyword>
<reference evidence="3" key="1">
    <citation type="journal article" date="2011" name="Nature">
        <title>Genome sequence and analysis of the tuber crop potato.</title>
        <authorList>
            <consortium name="The Potato Genome Sequencing Consortium"/>
        </authorList>
    </citation>
    <scope>NUCLEOTIDE SEQUENCE [LARGE SCALE GENOMIC DNA]</scope>
    <source>
        <strain evidence="3">cv. DM1-3 516 R44</strain>
    </source>
</reference>
<dbReference type="AlphaFoldDB" id="M1BTN0"/>
<dbReference type="HOGENOM" id="CLU_2946262_0_0_1"/>
<protein>
    <submittedName>
        <fullName evidence="2">Uncharacterized protein</fullName>
    </submittedName>
</protein>
<reference evidence="2" key="2">
    <citation type="submission" date="2015-06" db="UniProtKB">
        <authorList>
            <consortium name="EnsemblPlants"/>
        </authorList>
    </citation>
    <scope>IDENTIFICATION</scope>
    <source>
        <strain evidence="2">DM1-3 516 R44</strain>
    </source>
</reference>
<dbReference type="STRING" id="4113.M1BTN0"/>
<organism evidence="2 3">
    <name type="scientific">Solanum tuberosum</name>
    <name type="common">Potato</name>
    <dbReference type="NCBI Taxonomy" id="4113"/>
    <lineage>
        <taxon>Eukaryota</taxon>
        <taxon>Viridiplantae</taxon>
        <taxon>Streptophyta</taxon>
        <taxon>Embryophyta</taxon>
        <taxon>Tracheophyta</taxon>
        <taxon>Spermatophyta</taxon>
        <taxon>Magnoliopsida</taxon>
        <taxon>eudicotyledons</taxon>
        <taxon>Gunneridae</taxon>
        <taxon>Pentapetalae</taxon>
        <taxon>asterids</taxon>
        <taxon>lamiids</taxon>
        <taxon>Solanales</taxon>
        <taxon>Solanaceae</taxon>
        <taxon>Solanoideae</taxon>
        <taxon>Solaneae</taxon>
        <taxon>Solanum</taxon>
    </lineage>
</organism>
<evidence type="ECO:0000313" key="2">
    <source>
        <dbReference type="EnsemblPlants" id="PGSC0003DMT400052596"/>
    </source>
</evidence>
<dbReference type="Proteomes" id="UP000011115">
    <property type="component" value="Unassembled WGS sequence"/>
</dbReference>
<proteinExistence type="predicted"/>
<accession>M1BTN0</accession>
<keyword evidence="1" id="KW-1133">Transmembrane helix</keyword>
<dbReference type="Gramene" id="PGSC0003DMT400052596">
    <property type="protein sequence ID" value="PGSC0003DMT400052596"/>
    <property type="gene ID" value="PGSC0003DMG402020415"/>
</dbReference>
<name>M1BTN0_SOLTU</name>
<feature type="transmembrane region" description="Helical" evidence="1">
    <location>
        <begin position="37"/>
        <end position="55"/>
    </location>
</feature>
<dbReference type="InParanoid" id="M1BTN0"/>
<evidence type="ECO:0000256" key="1">
    <source>
        <dbReference type="SAM" id="Phobius"/>
    </source>
</evidence>
<evidence type="ECO:0000313" key="3">
    <source>
        <dbReference type="Proteomes" id="UP000011115"/>
    </source>
</evidence>
<keyword evidence="1" id="KW-0472">Membrane</keyword>